<gene>
    <name evidence="4" type="ORF">VTK73DRAFT_2727</name>
</gene>
<dbReference type="CDD" id="cd00067">
    <property type="entry name" value="GAL4"/>
    <property type="match status" value="1"/>
</dbReference>
<dbReference type="Gene3D" id="4.10.240.10">
    <property type="entry name" value="Zn(2)-C6 fungal-type DNA-binding domain"/>
    <property type="match status" value="1"/>
</dbReference>
<keyword evidence="5" id="KW-1185">Reference proteome</keyword>
<proteinExistence type="predicted"/>
<dbReference type="Pfam" id="PF00172">
    <property type="entry name" value="Zn_clus"/>
    <property type="match status" value="1"/>
</dbReference>
<protein>
    <recommendedName>
        <fullName evidence="3">Zn(2)-C6 fungal-type domain-containing protein</fullName>
    </recommendedName>
</protein>
<evidence type="ECO:0000313" key="5">
    <source>
        <dbReference type="Proteomes" id="UP001586593"/>
    </source>
</evidence>
<feature type="region of interest" description="Disordered" evidence="2">
    <location>
        <begin position="43"/>
        <end position="91"/>
    </location>
</feature>
<dbReference type="PROSITE" id="PS00463">
    <property type="entry name" value="ZN2_CY6_FUNGAL_1"/>
    <property type="match status" value="1"/>
</dbReference>
<feature type="compositionally biased region" description="Low complexity" evidence="2">
    <location>
        <begin position="70"/>
        <end position="89"/>
    </location>
</feature>
<feature type="compositionally biased region" description="Low complexity" evidence="2">
    <location>
        <begin position="119"/>
        <end position="128"/>
    </location>
</feature>
<dbReference type="SUPFAM" id="SSF57701">
    <property type="entry name" value="Zn2/Cys6 DNA-binding domain"/>
    <property type="match status" value="1"/>
</dbReference>
<comment type="caution">
    <text evidence="4">The sequence shown here is derived from an EMBL/GenBank/DDBJ whole genome shotgun (WGS) entry which is preliminary data.</text>
</comment>
<dbReference type="Proteomes" id="UP001586593">
    <property type="component" value="Unassembled WGS sequence"/>
</dbReference>
<feature type="domain" description="Zn(2)-C6 fungal-type" evidence="3">
    <location>
        <begin position="10"/>
        <end position="43"/>
    </location>
</feature>
<dbReference type="InterPro" id="IPR036864">
    <property type="entry name" value="Zn2-C6_fun-type_DNA-bd_sf"/>
</dbReference>
<reference evidence="4 5" key="1">
    <citation type="journal article" date="2024" name="Commun. Biol.">
        <title>Comparative genomic analysis of thermophilic fungi reveals convergent evolutionary adaptations and gene losses.</title>
        <authorList>
            <person name="Steindorff A.S."/>
            <person name="Aguilar-Pontes M.V."/>
            <person name="Robinson A.J."/>
            <person name="Andreopoulos B."/>
            <person name="LaButti K."/>
            <person name="Kuo A."/>
            <person name="Mondo S."/>
            <person name="Riley R."/>
            <person name="Otillar R."/>
            <person name="Haridas S."/>
            <person name="Lipzen A."/>
            <person name="Grimwood J."/>
            <person name="Schmutz J."/>
            <person name="Clum A."/>
            <person name="Reid I.D."/>
            <person name="Moisan M.C."/>
            <person name="Butler G."/>
            <person name="Nguyen T.T.M."/>
            <person name="Dewar K."/>
            <person name="Conant G."/>
            <person name="Drula E."/>
            <person name="Henrissat B."/>
            <person name="Hansel C."/>
            <person name="Singer S."/>
            <person name="Hutchinson M.I."/>
            <person name="de Vries R.P."/>
            <person name="Natvig D.O."/>
            <person name="Powell A.J."/>
            <person name="Tsang A."/>
            <person name="Grigoriev I.V."/>
        </authorList>
    </citation>
    <scope>NUCLEOTIDE SEQUENCE [LARGE SCALE GENOMIC DNA]</scope>
    <source>
        <strain evidence="4 5">ATCC 24622</strain>
    </source>
</reference>
<dbReference type="EMBL" id="JAZHXJ010000179">
    <property type="protein sequence ID" value="KAL1870278.1"/>
    <property type="molecule type" value="Genomic_DNA"/>
</dbReference>
<evidence type="ECO:0000256" key="1">
    <source>
        <dbReference type="ARBA" id="ARBA00023242"/>
    </source>
</evidence>
<name>A0ABR3X319_9PEZI</name>
<organism evidence="4 5">
    <name type="scientific">Phialemonium thermophilum</name>
    <dbReference type="NCBI Taxonomy" id="223376"/>
    <lineage>
        <taxon>Eukaryota</taxon>
        <taxon>Fungi</taxon>
        <taxon>Dikarya</taxon>
        <taxon>Ascomycota</taxon>
        <taxon>Pezizomycotina</taxon>
        <taxon>Sordariomycetes</taxon>
        <taxon>Sordariomycetidae</taxon>
        <taxon>Cephalothecales</taxon>
        <taxon>Cephalothecaceae</taxon>
        <taxon>Phialemonium</taxon>
    </lineage>
</organism>
<evidence type="ECO:0000259" key="3">
    <source>
        <dbReference type="PROSITE" id="PS50048"/>
    </source>
</evidence>
<keyword evidence="1" id="KW-0539">Nucleus</keyword>
<sequence length="520" mass="54720">MPKPTAKRSACDECRAKRVRCLRAQDSMAACARCSYLGAPCVTSPGGYPGRPPKPRFVGGDGIRKTVRPSPADVSASSSLLSPSNSTVNGACRTSSTLRAVEHEQFHAAPLTPPPPPAVAGVPTPAGASSPSEAADRHGMDGAVAGADDLTGAQSAPALPQTPADLSTLSAHDLQPDLFWAALGGSDGNGSGFFDPALLYQSPPAMDGGGDVLALADQLGGGSSSSPTPSQLLQGLVVGGDSAAAAAAALDVHTDLLLGPWQGFLLPTDPPLLPQWLGAAHSLVGFRQEVDQRIATVDTYYADRARVLQRCRDDDVDQDVENPAALLLTCSRELVEIIQGLTPADRWHAQADDALSTEILLLALSSYLALMRLFDTLFHRIHQYLCHVPPDSYEALRVKAVLRVGGVSALQDMPLKAYAIGILDAIQCQVQTLERCMGIPSEYRISGGGGGDRDADGDATASCASPNSAAHPGLFSRADRAQLFWTVMAQEDIRSQRGYRSYAESIRASIKESMAFLDTR</sequence>
<feature type="region of interest" description="Disordered" evidence="2">
    <location>
        <begin position="447"/>
        <end position="468"/>
    </location>
</feature>
<evidence type="ECO:0000256" key="2">
    <source>
        <dbReference type="SAM" id="MobiDB-lite"/>
    </source>
</evidence>
<dbReference type="InterPro" id="IPR001138">
    <property type="entry name" value="Zn2Cys6_DnaBD"/>
</dbReference>
<accession>A0ABR3X319</accession>
<evidence type="ECO:0000313" key="4">
    <source>
        <dbReference type="EMBL" id="KAL1870278.1"/>
    </source>
</evidence>
<feature type="region of interest" description="Disordered" evidence="2">
    <location>
        <begin position="108"/>
        <end position="148"/>
    </location>
</feature>
<dbReference type="PROSITE" id="PS50048">
    <property type="entry name" value="ZN2_CY6_FUNGAL_2"/>
    <property type="match status" value="1"/>
</dbReference>